<accession>A0A1M6HUH2</accession>
<dbReference type="Gene3D" id="1.10.10.2840">
    <property type="entry name" value="PucR C-terminal helix-turn-helix domain"/>
    <property type="match status" value="1"/>
</dbReference>
<evidence type="ECO:0000259" key="1">
    <source>
        <dbReference type="Pfam" id="PF07905"/>
    </source>
</evidence>
<gene>
    <name evidence="3" type="ORF">SAMN02745751_02112</name>
</gene>
<evidence type="ECO:0000259" key="2">
    <source>
        <dbReference type="Pfam" id="PF13556"/>
    </source>
</evidence>
<organism evidence="3 4">
    <name type="scientific">Dethiosulfatibacter aminovorans DSM 17477</name>
    <dbReference type="NCBI Taxonomy" id="1121476"/>
    <lineage>
        <taxon>Bacteria</taxon>
        <taxon>Bacillati</taxon>
        <taxon>Bacillota</taxon>
        <taxon>Tissierellia</taxon>
        <taxon>Dethiosulfatibacter</taxon>
    </lineage>
</organism>
<dbReference type="AlphaFoldDB" id="A0A1M6HUH2"/>
<keyword evidence="4" id="KW-1185">Reference proteome</keyword>
<feature type="domain" description="PucR C-terminal helix-turn-helix" evidence="2">
    <location>
        <begin position="341"/>
        <end position="399"/>
    </location>
</feature>
<feature type="domain" description="Purine catabolism PurC-like" evidence="1">
    <location>
        <begin position="8"/>
        <end position="123"/>
    </location>
</feature>
<dbReference type="EMBL" id="FQZL01000014">
    <property type="protein sequence ID" value="SHJ25764.1"/>
    <property type="molecule type" value="Genomic_DNA"/>
</dbReference>
<dbReference type="STRING" id="1121476.SAMN02745751_02112"/>
<dbReference type="Pfam" id="PF07905">
    <property type="entry name" value="PucR"/>
    <property type="match status" value="1"/>
</dbReference>
<dbReference type="OrthoDB" id="142218at2"/>
<dbReference type="Pfam" id="PF13556">
    <property type="entry name" value="HTH_30"/>
    <property type="match status" value="1"/>
</dbReference>
<dbReference type="InterPro" id="IPR042070">
    <property type="entry name" value="PucR_C-HTH_sf"/>
</dbReference>
<name>A0A1M6HUH2_9FIRM</name>
<dbReference type="Proteomes" id="UP000184052">
    <property type="component" value="Unassembled WGS sequence"/>
</dbReference>
<dbReference type="InterPro" id="IPR025736">
    <property type="entry name" value="PucR_C-HTH_dom"/>
</dbReference>
<protein>
    <submittedName>
        <fullName evidence="3">PucR C-terminal helix-turn-helix domain-containing protein</fullName>
    </submittedName>
</protein>
<dbReference type="RefSeq" id="WP_073049545.1">
    <property type="nucleotide sequence ID" value="NZ_FQZL01000014.1"/>
</dbReference>
<dbReference type="InterPro" id="IPR012914">
    <property type="entry name" value="PucR_dom"/>
</dbReference>
<proteinExistence type="predicted"/>
<evidence type="ECO:0000313" key="3">
    <source>
        <dbReference type="EMBL" id="SHJ25764.1"/>
    </source>
</evidence>
<reference evidence="3 4" key="1">
    <citation type="submission" date="2016-11" db="EMBL/GenBank/DDBJ databases">
        <authorList>
            <person name="Jaros S."/>
            <person name="Januszkiewicz K."/>
            <person name="Wedrychowicz H."/>
        </authorList>
    </citation>
    <scope>NUCLEOTIDE SEQUENCE [LARGE SCALE GENOMIC DNA]</scope>
    <source>
        <strain evidence="3 4">DSM 17477</strain>
    </source>
</reference>
<evidence type="ECO:0000313" key="4">
    <source>
        <dbReference type="Proteomes" id="UP000184052"/>
    </source>
</evidence>
<sequence length="407" mass="47464">MNNSIQNLIKQKYTGKLKLIAGKGGLSNRITDCGILDYELDKSLKDKYTYSNFHEDQFILSSFLYAKNNPFLIGDAVKYLVSKGAAGIAIKNIFNLPIHESIVRYADSKDFPIFIFEDTTLFFENIVIDVKDYMRSMERANFDEEIIDTLLYQNLSQAEVKENSLKLNPSICNQFVSVNVSTMDSSNLPEFSIFMKRYNESSFMKPAHSIHQYRNGLIFLYSSDMLDEKQLNEEYDDLFNEILEKDNYSIGISNPHYYLSELHIAIRESMAASRYHKFENLLWKGFDSFYYKLKSHKYVEYSTLGLYKLVLPLVENSYYQTFSNEILEPLIEFDAENKGNLFETLVNLVQCEGNIHTLKSVMDQHENTLRYRLQKITNIIGLNYRIPQDYEQLSMAVKIFIASQDNY</sequence>